<dbReference type="AlphaFoldDB" id="A0AAE3GQH1"/>
<protein>
    <recommendedName>
        <fullName evidence="5">Signal transduction histidine kinase (STHK), LytS</fullName>
    </recommendedName>
</protein>
<organism evidence="3 4">
    <name type="scientific">Limnofasciculus baicalensis BBK-W-15</name>
    <dbReference type="NCBI Taxonomy" id="2699891"/>
    <lineage>
        <taxon>Bacteria</taxon>
        <taxon>Bacillati</taxon>
        <taxon>Cyanobacteriota</taxon>
        <taxon>Cyanophyceae</taxon>
        <taxon>Coleofasciculales</taxon>
        <taxon>Coleofasciculaceae</taxon>
        <taxon>Limnofasciculus</taxon>
        <taxon>Limnofasciculus baicalensis</taxon>
    </lineage>
</organism>
<feature type="region of interest" description="Disordered" evidence="1">
    <location>
        <begin position="1"/>
        <end position="77"/>
    </location>
</feature>
<gene>
    <name evidence="3" type="ORF">NJ959_09270</name>
</gene>
<dbReference type="RefSeq" id="WP_254011453.1">
    <property type="nucleotide sequence ID" value="NZ_JAMZMM010000066.1"/>
</dbReference>
<dbReference type="EMBL" id="JAMZMM010000066">
    <property type="protein sequence ID" value="MCP2728659.1"/>
    <property type="molecule type" value="Genomic_DNA"/>
</dbReference>
<feature type="region of interest" description="Disordered" evidence="1">
    <location>
        <begin position="97"/>
        <end position="117"/>
    </location>
</feature>
<keyword evidence="2" id="KW-0812">Transmembrane</keyword>
<keyword evidence="2" id="KW-1133">Transmembrane helix</keyword>
<feature type="transmembrane region" description="Helical" evidence="2">
    <location>
        <begin position="207"/>
        <end position="228"/>
    </location>
</feature>
<feature type="compositionally biased region" description="Basic and acidic residues" evidence="1">
    <location>
        <begin position="100"/>
        <end position="114"/>
    </location>
</feature>
<dbReference type="PANTHER" id="PTHR36109:SF2">
    <property type="entry name" value="MEMBRANE PROTEIN"/>
    <property type="match status" value="1"/>
</dbReference>
<feature type="compositionally biased region" description="Polar residues" evidence="1">
    <location>
        <begin position="1"/>
        <end position="13"/>
    </location>
</feature>
<dbReference type="InterPro" id="IPR052948">
    <property type="entry name" value="Low_temp-induced_all0457"/>
</dbReference>
<proteinExistence type="predicted"/>
<comment type="caution">
    <text evidence="3">The sequence shown here is derived from an EMBL/GenBank/DDBJ whole genome shotgun (WGS) entry which is preliminary data.</text>
</comment>
<evidence type="ECO:0008006" key="5">
    <source>
        <dbReference type="Google" id="ProtNLM"/>
    </source>
</evidence>
<dbReference type="PANTHER" id="PTHR36109">
    <property type="entry name" value="MEMBRANE PROTEIN-RELATED"/>
    <property type="match status" value="1"/>
</dbReference>
<name>A0AAE3GQH1_9CYAN</name>
<evidence type="ECO:0000313" key="3">
    <source>
        <dbReference type="EMBL" id="MCP2728659.1"/>
    </source>
</evidence>
<feature type="compositionally biased region" description="Basic and acidic residues" evidence="1">
    <location>
        <begin position="14"/>
        <end position="27"/>
    </location>
</feature>
<evidence type="ECO:0000256" key="1">
    <source>
        <dbReference type="SAM" id="MobiDB-lite"/>
    </source>
</evidence>
<accession>A0AAE3GQH1</accession>
<keyword evidence="2" id="KW-0472">Membrane</keyword>
<reference evidence="3" key="1">
    <citation type="submission" date="2022-06" db="EMBL/GenBank/DDBJ databases">
        <title>New cyanobacteria of genus Symplocastrum in benthos of Lake Baikal.</title>
        <authorList>
            <person name="Sorokovikova E."/>
            <person name="Tikhonova I."/>
            <person name="Krasnopeev A."/>
            <person name="Evseev P."/>
            <person name="Gladkikh A."/>
            <person name="Belykh O."/>
        </authorList>
    </citation>
    <scope>NUCLEOTIDE SEQUENCE</scope>
    <source>
        <strain evidence="3">BBK-W-15</strain>
    </source>
</reference>
<feature type="transmembrane region" description="Helical" evidence="2">
    <location>
        <begin position="234"/>
        <end position="267"/>
    </location>
</feature>
<dbReference type="Proteomes" id="UP001204953">
    <property type="component" value="Unassembled WGS sequence"/>
</dbReference>
<evidence type="ECO:0000313" key="4">
    <source>
        <dbReference type="Proteomes" id="UP001204953"/>
    </source>
</evidence>
<evidence type="ECO:0000256" key="2">
    <source>
        <dbReference type="SAM" id="Phobius"/>
    </source>
</evidence>
<keyword evidence="4" id="KW-1185">Reference proteome</keyword>
<sequence length="340" mass="36165">MTIPTAQTTPSQNDPRKTAVRQDHEGTELYDSPTPDSYDAHIIPAETAARKEHEGDNFKHLAEHPAGSESIDTTGGFTVDKEGLVDNFAIEPEMYYETPGDLRDEKNSEPKDSDSWVLDKSINNKSQEKTMMLEQRAVGTFSTYEIAETALRELKDSGFLMDRVSVVGSDINNHTEATGANTSNQLADIEKLHTHENKAGETAKDGAIAGSGLGGLAGLLVGLGAIAIPGIGPVMLAGAAATAIATTISGGVIGAAAGSLVGGLIGLGIPEDRAQVYSERVSKGDYLVMVEGSEADITLTKSIFSKHHVHEWYAYDLSDESVPPATILSAPHPRVQKIER</sequence>
<feature type="compositionally biased region" description="Basic and acidic residues" evidence="1">
    <location>
        <begin position="48"/>
        <end position="63"/>
    </location>
</feature>